<protein>
    <submittedName>
        <fullName evidence="2">Uncharacterized protein</fullName>
    </submittedName>
</protein>
<dbReference type="AlphaFoldDB" id="A0A9N7V3W9"/>
<evidence type="ECO:0000313" key="2">
    <source>
        <dbReference type="EMBL" id="CAB1442364.1"/>
    </source>
</evidence>
<name>A0A9N7V3W9_PLEPL</name>
<gene>
    <name evidence="2" type="ORF">PLEPLA_LOCUS30035</name>
</gene>
<feature type="region of interest" description="Disordered" evidence="1">
    <location>
        <begin position="1"/>
        <end position="41"/>
    </location>
</feature>
<proteinExistence type="predicted"/>
<accession>A0A9N7V3W9</accession>
<comment type="caution">
    <text evidence="2">The sequence shown here is derived from an EMBL/GenBank/DDBJ whole genome shotgun (WGS) entry which is preliminary data.</text>
</comment>
<reference evidence="2" key="1">
    <citation type="submission" date="2020-03" db="EMBL/GenBank/DDBJ databases">
        <authorList>
            <person name="Weist P."/>
        </authorList>
    </citation>
    <scope>NUCLEOTIDE SEQUENCE</scope>
</reference>
<feature type="region of interest" description="Disordered" evidence="1">
    <location>
        <begin position="100"/>
        <end position="123"/>
    </location>
</feature>
<evidence type="ECO:0000313" key="3">
    <source>
        <dbReference type="Proteomes" id="UP001153269"/>
    </source>
</evidence>
<sequence length="123" mass="13304">MLLPTTAMDRQTDRETDFSAGGLKTGSQLQHPSRGGIPPDPLAEHQWKCNAWLPISSLASVCSVALWVLGRAQTTAPAGCVLLQPASLFGRAWLRSCSLRGGDRESQDSSMRPSRGKEQLSQK</sequence>
<keyword evidence="3" id="KW-1185">Reference proteome</keyword>
<dbReference type="EMBL" id="CADEAL010002835">
    <property type="protein sequence ID" value="CAB1442364.1"/>
    <property type="molecule type" value="Genomic_DNA"/>
</dbReference>
<dbReference type="Proteomes" id="UP001153269">
    <property type="component" value="Unassembled WGS sequence"/>
</dbReference>
<organism evidence="2 3">
    <name type="scientific">Pleuronectes platessa</name>
    <name type="common">European plaice</name>
    <dbReference type="NCBI Taxonomy" id="8262"/>
    <lineage>
        <taxon>Eukaryota</taxon>
        <taxon>Metazoa</taxon>
        <taxon>Chordata</taxon>
        <taxon>Craniata</taxon>
        <taxon>Vertebrata</taxon>
        <taxon>Euteleostomi</taxon>
        <taxon>Actinopterygii</taxon>
        <taxon>Neopterygii</taxon>
        <taxon>Teleostei</taxon>
        <taxon>Neoteleostei</taxon>
        <taxon>Acanthomorphata</taxon>
        <taxon>Carangaria</taxon>
        <taxon>Pleuronectiformes</taxon>
        <taxon>Pleuronectoidei</taxon>
        <taxon>Pleuronectidae</taxon>
        <taxon>Pleuronectes</taxon>
    </lineage>
</organism>
<evidence type="ECO:0000256" key="1">
    <source>
        <dbReference type="SAM" id="MobiDB-lite"/>
    </source>
</evidence>